<dbReference type="SUPFAM" id="SSF53067">
    <property type="entry name" value="Actin-like ATPase domain"/>
    <property type="match status" value="1"/>
</dbReference>
<sequence length="59" mass="6413">MGAAIAAGLAVGVWDSIDELKDVNIEGSSVFKPAMSKQESDQQFARWQKAVEMSRGWAN</sequence>
<dbReference type="STRING" id="2070753.A0A3A2ZHR0"/>
<organism evidence="1 2">
    <name type="scientific">Aspergillus sclerotialis</name>
    <dbReference type="NCBI Taxonomy" id="2070753"/>
    <lineage>
        <taxon>Eukaryota</taxon>
        <taxon>Fungi</taxon>
        <taxon>Dikarya</taxon>
        <taxon>Ascomycota</taxon>
        <taxon>Pezizomycotina</taxon>
        <taxon>Eurotiomycetes</taxon>
        <taxon>Eurotiomycetidae</taxon>
        <taxon>Eurotiales</taxon>
        <taxon>Aspergillaceae</taxon>
        <taxon>Aspergillus</taxon>
        <taxon>Aspergillus subgen. Polypaecilum</taxon>
    </lineage>
</organism>
<dbReference type="Gene3D" id="3.30.420.40">
    <property type="match status" value="1"/>
</dbReference>
<dbReference type="InterPro" id="IPR043129">
    <property type="entry name" value="ATPase_NBD"/>
</dbReference>
<proteinExistence type="predicted"/>
<evidence type="ECO:0000313" key="2">
    <source>
        <dbReference type="Proteomes" id="UP000266188"/>
    </source>
</evidence>
<evidence type="ECO:0000313" key="1">
    <source>
        <dbReference type="EMBL" id="RJE16781.1"/>
    </source>
</evidence>
<reference evidence="2" key="1">
    <citation type="submission" date="2017-02" db="EMBL/GenBank/DDBJ databases">
        <authorList>
            <person name="Tafer H."/>
            <person name="Lopandic K."/>
        </authorList>
    </citation>
    <scope>NUCLEOTIDE SEQUENCE [LARGE SCALE GENOMIC DNA]</scope>
    <source>
        <strain evidence="2">CBS 366.77</strain>
    </source>
</reference>
<keyword evidence="2" id="KW-1185">Reference proteome</keyword>
<dbReference type="GO" id="GO:0016301">
    <property type="term" value="F:kinase activity"/>
    <property type="evidence" value="ECO:0007669"/>
    <property type="project" value="UniProtKB-KW"/>
</dbReference>
<dbReference type="AlphaFoldDB" id="A0A3A2ZHR0"/>
<dbReference type="EMBL" id="MVGC01002706">
    <property type="protein sequence ID" value="RJE16781.1"/>
    <property type="molecule type" value="Genomic_DNA"/>
</dbReference>
<name>A0A3A2ZHR0_9EURO</name>
<accession>A0A3A2ZHR0</accession>
<keyword evidence="1" id="KW-0808">Transferase</keyword>
<dbReference type="Proteomes" id="UP000266188">
    <property type="component" value="Unassembled WGS sequence"/>
</dbReference>
<dbReference type="OrthoDB" id="5422795at2759"/>
<gene>
    <name evidence="1" type="ORF">PHISCL_10882</name>
</gene>
<comment type="caution">
    <text evidence="1">The sequence shown here is derived from an EMBL/GenBank/DDBJ whole genome shotgun (WGS) entry which is preliminary data.</text>
</comment>
<keyword evidence="1" id="KW-0418">Kinase</keyword>
<protein>
    <submittedName>
        <fullName evidence="1">Glycerol kinase</fullName>
    </submittedName>
</protein>